<dbReference type="SUPFAM" id="SSF52540">
    <property type="entry name" value="P-loop containing nucleoside triphosphate hydrolases"/>
    <property type="match status" value="1"/>
</dbReference>
<sequence>MDCLRDGPALVGRDEELAALRGALSGHRLVTVTGAAGTGKSRLALAAVASPLDGPWRTVVRVRWHDGIPVGRRALTARVARALGGARPAWDPTRTDHAVPGLGVSDGAVPDPAGSDVAVPEPAGSDVVVPDPAVTDIAVPDVGVSVGGVLLLLDDVDPVHTEGVGLVQTLLMDQPGVRVLVTARRPLGLGDEKVIRLAPLPVETAPGRTGTSPAAELLVSRARERGWREEADPAAVTRVCRLLEGVPLALELAAGRLGEWTMDELVAHLESGQCRLADPAPLLLRHRTLRTSIGAVHALCEPAQRSVWRRLSVFAGPFTEAAAAFVCSGSGLAPHEVPSALAMLSATGVLQALGDAGAVRPPRYRMARAARDFGTERLSAAGEGPATRDRHAIHFRGVAAVAETLWNTGLQRQALQTVRDEHDDLMALVHRAGDGTGHAEAALETMLHLWFWWAVHDHAREGGDHLRVLLTRLPADTPLVARGRWLAAWLGAARDPRTAHRLLSLAWPTAVLAGDDALLGRIAHVHGTLAWQRQDRESAAEFYRQAADTTPSGVPGGPPPTVSLAALAVVQAHRAPAAAARTARRALAQASCANDAWAAALAHYARAFADHRAGRTGRARHRARRALADLEARLDAPQARRALLLLLTALDLSATATGGPKPHQRPRLPGPRGGAQTPPATARLAQR</sequence>
<evidence type="ECO:0000256" key="1">
    <source>
        <dbReference type="SAM" id="MobiDB-lite"/>
    </source>
</evidence>
<dbReference type="EMBL" id="CP163444">
    <property type="protein sequence ID" value="XDQ69509.1"/>
    <property type="molecule type" value="Genomic_DNA"/>
</dbReference>
<feature type="region of interest" description="Disordered" evidence="1">
    <location>
        <begin position="654"/>
        <end position="687"/>
    </location>
</feature>
<proteinExistence type="predicted"/>
<dbReference type="PANTHER" id="PTHR47691:SF3">
    <property type="entry name" value="HTH-TYPE TRANSCRIPTIONAL REGULATOR RV0890C-RELATED"/>
    <property type="match status" value="1"/>
</dbReference>
<name>A0AB39SQT1_9ACTN</name>
<dbReference type="AlphaFoldDB" id="A0AB39SQT1"/>
<dbReference type="PANTHER" id="PTHR47691">
    <property type="entry name" value="REGULATOR-RELATED"/>
    <property type="match status" value="1"/>
</dbReference>
<feature type="domain" description="Orc1-like AAA ATPase" evidence="2">
    <location>
        <begin position="10"/>
        <end position="91"/>
    </location>
</feature>
<organism evidence="3">
    <name type="scientific">Streptomyces sp. R44</name>
    <dbReference type="NCBI Taxonomy" id="3238633"/>
    <lineage>
        <taxon>Bacteria</taxon>
        <taxon>Bacillati</taxon>
        <taxon>Actinomycetota</taxon>
        <taxon>Actinomycetes</taxon>
        <taxon>Kitasatosporales</taxon>
        <taxon>Streptomycetaceae</taxon>
        <taxon>Streptomyces</taxon>
    </lineage>
</organism>
<dbReference type="InterPro" id="IPR041664">
    <property type="entry name" value="AAA_16"/>
</dbReference>
<evidence type="ECO:0000259" key="2">
    <source>
        <dbReference type="Pfam" id="PF13191"/>
    </source>
</evidence>
<dbReference type="InterPro" id="IPR027417">
    <property type="entry name" value="P-loop_NTPase"/>
</dbReference>
<dbReference type="RefSeq" id="WP_369142250.1">
    <property type="nucleotide sequence ID" value="NZ_CP163444.1"/>
</dbReference>
<dbReference type="Pfam" id="PF13191">
    <property type="entry name" value="AAA_16"/>
    <property type="match status" value="1"/>
</dbReference>
<gene>
    <name evidence="3" type="ORF">AB5J54_02825</name>
</gene>
<evidence type="ECO:0000313" key="3">
    <source>
        <dbReference type="EMBL" id="XDQ69509.1"/>
    </source>
</evidence>
<protein>
    <submittedName>
        <fullName evidence="3">AAA family ATPase</fullName>
    </submittedName>
</protein>
<reference evidence="3" key="1">
    <citation type="submission" date="2024-07" db="EMBL/GenBank/DDBJ databases">
        <authorList>
            <person name="Yu S.T."/>
        </authorList>
    </citation>
    <scope>NUCLEOTIDE SEQUENCE</scope>
    <source>
        <strain evidence="3">R44</strain>
    </source>
</reference>
<accession>A0AB39SQT1</accession>